<dbReference type="PANTHER" id="PTHR12526:SF630">
    <property type="entry name" value="GLYCOSYLTRANSFERASE"/>
    <property type="match status" value="1"/>
</dbReference>
<feature type="domain" description="Glycosyl transferase family 1" evidence="2">
    <location>
        <begin position="179"/>
        <end position="350"/>
    </location>
</feature>
<dbReference type="GO" id="GO:0016757">
    <property type="term" value="F:glycosyltransferase activity"/>
    <property type="evidence" value="ECO:0007669"/>
    <property type="project" value="InterPro"/>
</dbReference>
<gene>
    <name evidence="4" type="ORF">EQ803_12690</name>
</gene>
<reference evidence="4 5" key="1">
    <citation type="submission" date="2019-01" db="EMBL/GenBank/DDBJ databases">
        <title>Draft genome sequence of Bacillus sp. DPC6431.</title>
        <authorList>
            <person name="Arbulu S."/>
            <person name="Murphy K."/>
            <person name="O'Sullivan O."/>
            <person name="Rea M.C."/>
            <person name="Hill C."/>
            <person name="Ross R.P."/>
        </authorList>
    </citation>
    <scope>NUCLEOTIDE SEQUENCE [LARGE SCALE GENOMIC DNA]</scope>
    <source>
        <strain evidence="4 5">DPC6431</strain>
    </source>
</reference>
<name>A0A4Y8T643_BACTU</name>
<evidence type="ECO:0000259" key="3">
    <source>
        <dbReference type="Pfam" id="PF13439"/>
    </source>
</evidence>
<dbReference type="Gene3D" id="3.40.50.2000">
    <property type="entry name" value="Glycogen Phosphorylase B"/>
    <property type="match status" value="2"/>
</dbReference>
<evidence type="ECO:0000313" key="4">
    <source>
        <dbReference type="EMBL" id="TFF46330.1"/>
    </source>
</evidence>
<dbReference type="SUPFAM" id="SSF53756">
    <property type="entry name" value="UDP-Glycosyltransferase/glycogen phosphorylase"/>
    <property type="match status" value="1"/>
</dbReference>
<dbReference type="CDD" id="cd03811">
    <property type="entry name" value="GT4_GT28_WabH-like"/>
    <property type="match status" value="1"/>
</dbReference>
<dbReference type="Pfam" id="PF13439">
    <property type="entry name" value="Glyco_transf_4"/>
    <property type="match status" value="1"/>
</dbReference>
<evidence type="ECO:0000256" key="1">
    <source>
        <dbReference type="ARBA" id="ARBA00009481"/>
    </source>
</evidence>
<protein>
    <submittedName>
        <fullName evidence="4">Glycosyltransferase</fullName>
    </submittedName>
</protein>
<dbReference type="InterPro" id="IPR001296">
    <property type="entry name" value="Glyco_trans_1"/>
</dbReference>
<comment type="caution">
    <text evidence="4">The sequence shown here is derived from an EMBL/GenBank/DDBJ whole genome shotgun (WGS) entry which is preliminary data.</text>
</comment>
<evidence type="ECO:0000313" key="5">
    <source>
        <dbReference type="Proteomes" id="UP000297630"/>
    </source>
</evidence>
<accession>A0A4Y8T643</accession>
<dbReference type="PANTHER" id="PTHR12526">
    <property type="entry name" value="GLYCOSYLTRANSFERASE"/>
    <property type="match status" value="1"/>
</dbReference>
<organism evidence="4 5">
    <name type="scientific">Bacillus thuringiensis</name>
    <dbReference type="NCBI Taxonomy" id="1428"/>
    <lineage>
        <taxon>Bacteria</taxon>
        <taxon>Bacillati</taxon>
        <taxon>Bacillota</taxon>
        <taxon>Bacilli</taxon>
        <taxon>Bacillales</taxon>
        <taxon>Bacillaceae</taxon>
        <taxon>Bacillus</taxon>
        <taxon>Bacillus cereus group</taxon>
    </lineage>
</organism>
<dbReference type="Proteomes" id="UP000297630">
    <property type="component" value="Unassembled WGS sequence"/>
</dbReference>
<dbReference type="InterPro" id="IPR028098">
    <property type="entry name" value="Glyco_trans_4-like_N"/>
</dbReference>
<keyword evidence="4" id="KW-0808">Transferase</keyword>
<comment type="similarity">
    <text evidence="1">Belongs to the glycosyltransferase group 1 family. Glycosyltransferase 4 subfamily.</text>
</comment>
<dbReference type="Pfam" id="PF00534">
    <property type="entry name" value="Glycos_transf_1"/>
    <property type="match status" value="1"/>
</dbReference>
<proteinExistence type="inferred from homology"/>
<dbReference type="AlphaFoldDB" id="A0A4Y8T643"/>
<evidence type="ECO:0000259" key="2">
    <source>
        <dbReference type="Pfam" id="PF00534"/>
    </source>
</evidence>
<feature type="domain" description="Glycosyltransferase subfamily 4-like N-terminal" evidence="3">
    <location>
        <begin position="23"/>
        <end position="173"/>
    </location>
</feature>
<dbReference type="EMBL" id="SCLP01000005">
    <property type="protein sequence ID" value="TFF46330.1"/>
    <property type="molecule type" value="Genomic_DNA"/>
</dbReference>
<sequence length="377" mass="43772">MVIRSRTMTKENILYVTHSSKKGGAEQSLIHLLNNLDTSKFNIYLVCPKGTEYLNEVMVPFTEINLKLESIKQGNFLNYLKEVLSLKKIIKKSNVKVVHANGWRAPWYVAPMRLLSKSKIIWHHRDKFDSKVYNYFLPLFFNNVICISNFVKGTLSNSVHHKCKVIYNGVDLKHIAETNKINNSNLDHDYFNIGTFGRIVEWKRLESIIYSLKIFKDRNPNILWKFYIVGDISIDGNTEYLDVLKKKVNELNLEAHIVFYGHTSNPLGFMREFDITINFSDREPFGRVIIESLLMKTPVIVADSGGAPEIIRDTLGGIIVPDNDFNELARAIENMHNMEQYEYDNMVERGFKAVYTKFDMSKLVKEVMYIYDDLISK</sequence>